<reference evidence="1" key="1">
    <citation type="submission" date="2021-03" db="EMBL/GenBank/DDBJ databases">
        <title>Whole genome sequence of Streptomyces bomunensis MMS17-BM035.</title>
        <authorList>
            <person name="Lee J.H."/>
        </authorList>
    </citation>
    <scope>NUCLEOTIDE SEQUENCE</scope>
    <source>
        <strain evidence="1">MMS17-BM035</strain>
    </source>
</reference>
<evidence type="ECO:0000313" key="2">
    <source>
        <dbReference type="Proteomes" id="UP000670475"/>
    </source>
</evidence>
<name>A0A940RWN4_9ACTN</name>
<keyword evidence="2" id="KW-1185">Reference proteome</keyword>
<accession>A0A940RWN4</accession>
<gene>
    <name evidence="1" type="ORF">JFN87_19420</name>
</gene>
<dbReference type="Proteomes" id="UP000670475">
    <property type="component" value="Unassembled WGS sequence"/>
</dbReference>
<evidence type="ECO:0000313" key="1">
    <source>
        <dbReference type="EMBL" id="MBP0459655.1"/>
    </source>
</evidence>
<proteinExistence type="predicted"/>
<dbReference type="EMBL" id="JAGIQL010000080">
    <property type="protein sequence ID" value="MBP0459655.1"/>
    <property type="molecule type" value="Genomic_DNA"/>
</dbReference>
<organism evidence="1 2">
    <name type="scientific">Streptomyces montanisoli</name>
    <dbReference type="NCBI Taxonomy" id="2798581"/>
    <lineage>
        <taxon>Bacteria</taxon>
        <taxon>Bacillati</taxon>
        <taxon>Actinomycetota</taxon>
        <taxon>Actinomycetes</taxon>
        <taxon>Kitasatosporales</taxon>
        <taxon>Streptomycetaceae</taxon>
        <taxon>Streptomyces</taxon>
    </lineage>
</organism>
<comment type="caution">
    <text evidence="1">The sequence shown here is derived from an EMBL/GenBank/DDBJ whole genome shotgun (WGS) entry which is preliminary data.</text>
</comment>
<sequence>MSRATSAREPTGVGAAARNNAEWCAAVCRAHGVPYRFSGTVWWSPRRTPPYYPEAVTLRPGVRPGELLRLLDTGTPGCSVKDSFAALDLSGHGFAPLLHGQWLRRPAGVAQEEPAGISGEFAAVAVRGADRLGRWVSAWHGGEDGEPPPDIFRPALLRDPAVRVLAVHRTHADGRLADGSLADGELVGGAVLNLGAGLVGVSNVFAVGAVPLAAVWTAVVRAAAVHFPECDLVGYEDDDGDDDRDDDPACAHVTPADRRRTPLGAALDAGFRVLGPLRVWVHHS</sequence>
<protein>
    <submittedName>
        <fullName evidence="1">Uncharacterized protein</fullName>
    </submittedName>
</protein>
<dbReference type="AlphaFoldDB" id="A0A940RWN4"/>